<dbReference type="EMBL" id="QJKJ01013080">
    <property type="protein sequence ID" value="RDX67253.1"/>
    <property type="molecule type" value="Genomic_DNA"/>
</dbReference>
<feature type="non-terminal residue" evidence="1">
    <location>
        <position position="1"/>
    </location>
</feature>
<evidence type="ECO:0000313" key="1">
    <source>
        <dbReference type="EMBL" id="RDX67253.1"/>
    </source>
</evidence>
<proteinExistence type="predicted"/>
<keyword evidence="2" id="KW-1185">Reference proteome</keyword>
<gene>
    <name evidence="1" type="ORF">CR513_53897</name>
</gene>
<organism evidence="1 2">
    <name type="scientific">Mucuna pruriens</name>
    <name type="common">Velvet bean</name>
    <name type="synonym">Dolichos pruriens</name>
    <dbReference type="NCBI Taxonomy" id="157652"/>
    <lineage>
        <taxon>Eukaryota</taxon>
        <taxon>Viridiplantae</taxon>
        <taxon>Streptophyta</taxon>
        <taxon>Embryophyta</taxon>
        <taxon>Tracheophyta</taxon>
        <taxon>Spermatophyta</taxon>
        <taxon>Magnoliopsida</taxon>
        <taxon>eudicotyledons</taxon>
        <taxon>Gunneridae</taxon>
        <taxon>Pentapetalae</taxon>
        <taxon>rosids</taxon>
        <taxon>fabids</taxon>
        <taxon>Fabales</taxon>
        <taxon>Fabaceae</taxon>
        <taxon>Papilionoideae</taxon>
        <taxon>50 kb inversion clade</taxon>
        <taxon>NPAAA clade</taxon>
        <taxon>indigoferoid/millettioid clade</taxon>
        <taxon>Phaseoleae</taxon>
        <taxon>Mucuna</taxon>
    </lineage>
</organism>
<comment type="caution">
    <text evidence="1">The sequence shown here is derived from an EMBL/GenBank/DDBJ whole genome shotgun (WGS) entry which is preliminary data.</text>
</comment>
<protein>
    <submittedName>
        <fullName evidence="1">Uncharacterized protein</fullName>
    </submittedName>
</protein>
<accession>A0A371EMH1</accession>
<evidence type="ECO:0000313" key="2">
    <source>
        <dbReference type="Proteomes" id="UP000257109"/>
    </source>
</evidence>
<dbReference type="OrthoDB" id="1737504at2759"/>
<reference evidence="1" key="1">
    <citation type="submission" date="2018-05" db="EMBL/GenBank/DDBJ databases">
        <title>Draft genome of Mucuna pruriens seed.</title>
        <authorList>
            <person name="Nnadi N.E."/>
            <person name="Vos R."/>
            <person name="Hasami M.H."/>
            <person name="Devisetty U.K."/>
            <person name="Aguiy J.C."/>
        </authorList>
    </citation>
    <scope>NUCLEOTIDE SEQUENCE [LARGE SCALE GENOMIC DNA]</scope>
    <source>
        <strain evidence="1">JCA_2017</strain>
    </source>
</reference>
<name>A0A371EMH1_MUCPR</name>
<dbReference type="AlphaFoldDB" id="A0A371EMH1"/>
<feature type="non-terminal residue" evidence="1">
    <location>
        <position position="174"/>
    </location>
</feature>
<dbReference type="Proteomes" id="UP000257109">
    <property type="component" value="Unassembled WGS sequence"/>
</dbReference>
<sequence>IDCTPSQPTLLNWWWTPSTEPRTLIHPYRPSISGGSDALSCKLFPGTLTVCNEQSKKVGSCKSFYIKQRKGKNLKGYLTRFNMATVRKGLRIGQFSGSLVLRILSSMEEIRARVEKHIETKEDLIDRIEAKRSVLRYLGKCVTPTFWNSNFPRLDNWDLAVMSCTNSIVRTTIP</sequence>